<dbReference type="Pfam" id="PF02485">
    <property type="entry name" value="Branch"/>
    <property type="match status" value="1"/>
</dbReference>
<dbReference type="EMBL" id="BKCJ010002032">
    <property type="protein sequence ID" value="GEU45769.1"/>
    <property type="molecule type" value="Genomic_DNA"/>
</dbReference>
<dbReference type="PANTHER" id="PTHR31042:SF70">
    <property type="entry name" value="OS01G0695200 PROTEIN"/>
    <property type="match status" value="1"/>
</dbReference>
<comment type="subcellular location">
    <subcellularLocation>
        <location evidence="1">Membrane</location>
        <topology evidence="1">Single-pass type II membrane protein</topology>
    </subcellularLocation>
</comment>
<protein>
    <submittedName>
        <fullName evidence="6">Glycosyl transferase, family 14</fullName>
    </submittedName>
</protein>
<accession>A0A6L2K9Y9</accession>
<dbReference type="AlphaFoldDB" id="A0A6L2K9Y9"/>
<evidence type="ECO:0000256" key="3">
    <source>
        <dbReference type="ARBA" id="ARBA00022679"/>
    </source>
</evidence>
<evidence type="ECO:0000256" key="5">
    <source>
        <dbReference type="ARBA" id="ARBA00023180"/>
    </source>
</evidence>
<keyword evidence="4" id="KW-0472">Membrane</keyword>
<proteinExistence type="predicted"/>
<reference evidence="6" key="1">
    <citation type="journal article" date="2019" name="Sci. Rep.">
        <title>Draft genome of Tanacetum cinerariifolium, the natural source of mosquito coil.</title>
        <authorList>
            <person name="Yamashiro T."/>
            <person name="Shiraishi A."/>
            <person name="Satake H."/>
            <person name="Nakayama K."/>
        </authorList>
    </citation>
    <scope>NUCLEOTIDE SEQUENCE</scope>
</reference>
<comment type="caution">
    <text evidence="6">The sequence shown here is derived from an EMBL/GenBank/DDBJ whole genome shotgun (WGS) entry which is preliminary data.</text>
</comment>
<evidence type="ECO:0000256" key="4">
    <source>
        <dbReference type="ARBA" id="ARBA00023136"/>
    </source>
</evidence>
<dbReference type="GO" id="GO:0016020">
    <property type="term" value="C:membrane"/>
    <property type="evidence" value="ECO:0007669"/>
    <property type="project" value="UniProtKB-SubCell"/>
</dbReference>
<evidence type="ECO:0000256" key="1">
    <source>
        <dbReference type="ARBA" id="ARBA00004606"/>
    </source>
</evidence>
<keyword evidence="3 6" id="KW-0808">Transferase</keyword>
<evidence type="ECO:0000256" key="2">
    <source>
        <dbReference type="ARBA" id="ARBA00022676"/>
    </source>
</evidence>
<keyword evidence="2" id="KW-0328">Glycosyltransferase</keyword>
<name>A0A6L2K9Y9_TANCI</name>
<dbReference type="PANTHER" id="PTHR31042">
    <property type="entry name" value="CORE-2/I-BRANCHING BETA-1,6-N-ACETYLGLUCOSAMINYLTRANSFERASE FAMILY PROTEIN-RELATED"/>
    <property type="match status" value="1"/>
</dbReference>
<sequence length="175" mass="20413">MTQKFYRHVVEKLCIEPLHIQYELFCRVLYTPRMSYVIPMRKWRKGSQWIDLVRNNAKVVAYDDVVFLVFKRLCKLSQNRYMPLMDQVCRRCFHKNGIIHIDNKATMTRAKSMKGTMYQIAPKVIIKRVDTGAALKYILDKIAVCCVITFKEYAIESLCLATNGFSLSFITSGLP</sequence>
<evidence type="ECO:0000313" key="6">
    <source>
        <dbReference type="EMBL" id="GEU45769.1"/>
    </source>
</evidence>
<keyword evidence="5" id="KW-0325">Glycoprotein</keyword>
<dbReference type="InterPro" id="IPR003406">
    <property type="entry name" value="Glyco_trans_14"/>
</dbReference>
<organism evidence="6">
    <name type="scientific">Tanacetum cinerariifolium</name>
    <name type="common">Dalmatian daisy</name>
    <name type="synonym">Chrysanthemum cinerariifolium</name>
    <dbReference type="NCBI Taxonomy" id="118510"/>
    <lineage>
        <taxon>Eukaryota</taxon>
        <taxon>Viridiplantae</taxon>
        <taxon>Streptophyta</taxon>
        <taxon>Embryophyta</taxon>
        <taxon>Tracheophyta</taxon>
        <taxon>Spermatophyta</taxon>
        <taxon>Magnoliopsida</taxon>
        <taxon>eudicotyledons</taxon>
        <taxon>Gunneridae</taxon>
        <taxon>Pentapetalae</taxon>
        <taxon>asterids</taxon>
        <taxon>campanulids</taxon>
        <taxon>Asterales</taxon>
        <taxon>Asteraceae</taxon>
        <taxon>Asteroideae</taxon>
        <taxon>Anthemideae</taxon>
        <taxon>Anthemidinae</taxon>
        <taxon>Tanacetum</taxon>
    </lineage>
</organism>
<dbReference type="InterPro" id="IPR044174">
    <property type="entry name" value="BC10-like"/>
</dbReference>
<gene>
    <name evidence="6" type="ORF">Tci_017747</name>
</gene>
<dbReference type="GO" id="GO:0016757">
    <property type="term" value="F:glycosyltransferase activity"/>
    <property type="evidence" value="ECO:0007669"/>
    <property type="project" value="UniProtKB-KW"/>
</dbReference>